<dbReference type="InterPro" id="IPR013087">
    <property type="entry name" value="Znf_C2H2_type"/>
</dbReference>
<feature type="compositionally biased region" description="Low complexity" evidence="6">
    <location>
        <begin position="1"/>
        <end position="33"/>
    </location>
</feature>
<gene>
    <name evidence="8" type="ORF">CDAR_126571</name>
</gene>
<dbReference type="PANTHER" id="PTHR14196">
    <property type="entry name" value="ODD-SKIPPED - RELATED"/>
    <property type="match status" value="1"/>
</dbReference>
<dbReference type="EMBL" id="BPLQ01003720">
    <property type="protein sequence ID" value="GIY02687.1"/>
    <property type="molecule type" value="Genomic_DNA"/>
</dbReference>
<feature type="non-terminal residue" evidence="8">
    <location>
        <position position="93"/>
    </location>
</feature>
<evidence type="ECO:0000256" key="5">
    <source>
        <dbReference type="PROSITE-ProRule" id="PRU00042"/>
    </source>
</evidence>
<dbReference type="Proteomes" id="UP001054837">
    <property type="component" value="Unassembled WGS sequence"/>
</dbReference>
<dbReference type="GO" id="GO:0008270">
    <property type="term" value="F:zinc ion binding"/>
    <property type="evidence" value="ECO:0007669"/>
    <property type="project" value="UniProtKB-KW"/>
</dbReference>
<feature type="domain" description="C2H2-type" evidence="7">
    <location>
        <begin position="71"/>
        <end position="93"/>
    </location>
</feature>
<dbReference type="GO" id="GO:0005634">
    <property type="term" value="C:nucleus"/>
    <property type="evidence" value="ECO:0007669"/>
    <property type="project" value="TreeGrafter"/>
</dbReference>
<dbReference type="PROSITE" id="PS00028">
    <property type="entry name" value="ZINC_FINGER_C2H2_1"/>
    <property type="match status" value="1"/>
</dbReference>
<evidence type="ECO:0000256" key="4">
    <source>
        <dbReference type="ARBA" id="ARBA00022833"/>
    </source>
</evidence>
<feature type="region of interest" description="Disordered" evidence="6">
    <location>
        <begin position="1"/>
        <end position="43"/>
    </location>
</feature>
<evidence type="ECO:0000256" key="3">
    <source>
        <dbReference type="ARBA" id="ARBA00022771"/>
    </source>
</evidence>
<dbReference type="GO" id="GO:0000977">
    <property type="term" value="F:RNA polymerase II transcription regulatory region sequence-specific DNA binding"/>
    <property type="evidence" value="ECO:0007669"/>
    <property type="project" value="TreeGrafter"/>
</dbReference>
<accession>A0AAV4Q3A6</accession>
<evidence type="ECO:0000256" key="6">
    <source>
        <dbReference type="SAM" id="MobiDB-lite"/>
    </source>
</evidence>
<evidence type="ECO:0000259" key="7">
    <source>
        <dbReference type="PROSITE" id="PS50157"/>
    </source>
</evidence>
<reference evidence="8 9" key="1">
    <citation type="submission" date="2021-06" db="EMBL/GenBank/DDBJ databases">
        <title>Caerostris darwini draft genome.</title>
        <authorList>
            <person name="Kono N."/>
            <person name="Arakawa K."/>
        </authorList>
    </citation>
    <scope>NUCLEOTIDE SEQUENCE [LARGE SCALE GENOMIC DNA]</scope>
</reference>
<evidence type="ECO:0000256" key="1">
    <source>
        <dbReference type="ARBA" id="ARBA00022723"/>
    </source>
</evidence>
<dbReference type="InterPro" id="IPR036236">
    <property type="entry name" value="Znf_C2H2_sf"/>
</dbReference>
<keyword evidence="2" id="KW-0677">Repeat</keyword>
<keyword evidence="3 5" id="KW-0863">Zinc-finger</keyword>
<dbReference type="SUPFAM" id="SSF57667">
    <property type="entry name" value="beta-beta-alpha zinc fingers"/>
    <property type="match status" value="1"/>
</dbReference>
<dbReference type="PANTHER" id="PTHR14196:SF12">
    <property type="entry name" value="ZINC FINGER PROTEIN 208-LIKE"/>
    <property type="match status" value="1"/>
</dbReference>
<dbReference type="SMART" id="SM00355">
    <property type="entry name" value="ZnF_C2H2"/>
    <property type="match status" value="2"/>
</dbReference>
<evidence type="ECO:0000313" key="9">
    <source>
        <dbReference type="Proteomes" id="UP001054837"/>
    </source>
</evidence>
<dbReference type="InterPro" id="IPR050717">
    <property type="entry name" value="C2H2-ZF_Transcription_Reg"/>
</dbReference>
<evidence type="ECO:0000313" key="8">
    <source>
        <dbReference type="EMBL" id="GIY02687.1"/>
    </source>
</evidence>
<comment type="caution">
    <text evidence="8">The sequence shown here is derived from an EMBL/GenBank/DDBJ whole genome shotgun (WGS) entry which is preliminary data.</text>
</comment>
<proteinExistence type="predicted"/>
<feature type="domain" description="C2H2-type" evidence="7">
    <location>
        <begin position="43"/>
        <end position="70"/>
    </location>
</feature>
<dbReference type="Pfam" id="PF00096">
    <property type="entry name" value="zf-C2H2"/>
    <property type="match status" value="2"/>
</dbReference>
<dbReference type="GO" id="GO:0000981">
    <property type="term" value="F:DNA-binding transcription factor activity, RNA polymerase II-specific"/>
    <property type="evidence" value="ECO:0007669"/>
    <property type="project" value="TreeGrafter"/>
</dbReference>
<sequence length="93" mass="10365">MTSGGESSSSSQKIQSNTSTSSKECSGSAFSSSKKSRDQGKKHVGVDCRKEFYFLSKLKIHMRVHTGERSYDCNVCQKAFPSNSNLKDHMRIH</sequence>
<keyword evidence="1" id="KW-0479">Metal-binding</keyword>
<dbReference type="FunFam" id="3.30.160.60:FF:000688">
    <property type="entry name" value="zinc finger protein 197 isoform X1"/>
    <property type="match status" value="1"/>
</dbReference>
<protein>
    <recommendedName>
        <fullName evidence="7">C2H2-type domain-containing protein</fullName>
    </recommendedName>
</protein>
<dbReference type="PROSITE" id="PS50157">
    <property type="entry name" value="ZINC_FINGER_C2H2_2"/>
    <property type="match status" value="2"/>
</dbReference>
<dbReference type="AlphaFoldDB" id="A0AAV4Q3A6"/>
<keyword evidence="4" id="KW-0862">Zinc</keyword>
<organism evidence="8 9">
    <name type="scientific">Caerostris darwini</name>
    <dbReference type="NCBI Taxonomy" id="1538125"/>
    <lineage>
        <taxon>Eukaryota</taxon>
        <taxon>Metazoa</taxon>
        <taxon>Ecdysozoa</taxon>
        <taxon>Arthropoda</taxon>
        <taxon>Chelicerata</taxon>
        <taxon>Arachnida</taxon>
        <taxon>Araneae</taxon>
        <taxon>Araneomorphae</taxon>
        <taxon>Entelegynae</taxon>
        <taxon>Araneoidea</taxon>
        <taxon>Araneidae</taxon>
        <taxon>Caerostris</taxon>
    </lineage>
</organism>
<evidence type="ECO:0000256" key="2">
    <source>
        <dbReference type="ARBA" id="ARBA00022737"/>
    </source>
</evidence>
<keyword evidence="9" id="KW-1185">Reference proteome</keyword>
<dbReference type="Gene3D" id="3.30.160.60">
    <property type="entry name" value="Classic Zinc Finger"/>
    <property type="match status" value="2"/>
</dbReference>
<name>A0AAV4Q3A6_9ARAC</name>